<dbReference type="GO" id="GO:0032259">
    <property type="term" value="P:methylation"/>
    <property type="evidence" value="ECO:0007669"/>
    <property type="project" value="UniProtKB-KW"/>
</dbReference>
<dbReference type="Gene3D" id="1.10.10.60">
    <property type="entry name" value="Homeodomain-like"/>
    <property type="match status" value="1"/>
</dbReference>
<dbReference type="AlphaFoldDB" id="A0A1I0S5I9"/>
<dbReference type="InterPro" id="IPR018060">
    <property type="entry name" value="HTH_AraC"/>
</dbReference>
<dbReference type="Pfam" id="PF12833">
    <property type="entry name" value="HTH_18"/>
    <property type="match status" value="1"/>
</dbReference>
<dbReference type="PANTHER" id="PTHR46796:SF13">
    <property type="entry name" value="HTH-TYPE TRANSCRIPTIONAL ACTIVATOR RHAS"/>
    <property type="match status" value="1"/>
</dbReference>
<dbReference type="GO" id="GO:0043565">
    <property type="term" value="F:sequence-specific DNA binding"/>
    <property type="evidence" value="ECO:0007669"/>
    <property type="project" value="InterPro"/>
</dbReference>
<dbReference type="GO" id="GO:0008168">
    <property type="term" value="F:methyltransferase activity"/>
    <property type="evidence" value="ECO:0007669"/>
    <property type="project" value="UniProtKB-KW"/>
</dbReference>
<keyword evidence="5" id="KW-0808">Transferase</keyword>
<keyword evidence="1" id="KW-0805">Transcription regulation</keyword>
<dbReference type="SMART" id="SM00342">
    <property type="entry name" value="HTH_ARAC"/>
    <property type="match status" value="1"/>
</dbReference>
<dbReference type="PANTHER" id="PTHR46796">
    <property type="entry name" value="HTH-TYPE TRANSCRIPTIONAL ACTIVATOR RHAS-RELATED"/>
    <property type="match status" value="1"/>
</dbReference>
<evidence type="ECO:0000313" key="6">
    <source>
        <dbReference type="Proteomes" id="UP000199310"/>
    </source>
</evidence>
<keyword evidence="3" id="KW-0804">Transcription</keyword>
<dbReference type="InterPro" id="IPR046532">
    <property type="entry name" value="DUF6597"/>
</dbReference>
<protein>
    <submittedName>
        <fullName evidence="5">Methylphosphotriester-DNA--protein-cysteine methyltransferase (N-terminal of Ada), contains Zn-binding and two AraC-type DNA-binding domains</fullName>
    </submittedName>
</protein>
<dbReference type="PROSITE" id="PS01124">
    <property type="entry name" value="HTH_ARAC_FAMILY_2"/>
    <property type="match status" value="1"/>
</dbReference>
<keyword evidence="6" id="KW-1185">Reference proteome</keyword>
<name>A0A1I0S5I9_9BACT</name>
<dbReference type="GO" id="GO:0003700">
    <property type="term" value="F:DNA-binding transcription factor activity"/>
    <property type="evidence" value="ECO:0007669"/>
    <property type="project" value="InterPro"/>
</dbReference>
<feature type="domain" description="HTH araC/xylS-type" evidence="4">
    <location>
        <begin position="156"/>
        <end position="259"/>
    </location>
</feature>
<dbReference type="Pfam" id="PF20240">
    <property type="entry name" value="DUF6597"/>
    <property type="match status" value="1"/>
</dbReference>
<dbReference type="EMBL" id="FOJG01000002">
    <property type="protein sequence ID" value="SEW50129.1"/>
    <property type="molecule type" value="Genomic_DNA"/>
</dbReference>
<dbReference type="InterPro" id="IPR050204">
    <property type="entry name" value="AraC_XylS_family_regulators"/>
</dbReference>
<evidence type="ECO:0000256" key="1">
    <source>
        <dbReference type="ARBA" id="ARBA00023015"/>
    </source>
</evidence>
<evidence type="ECO:0000256" key="3">
    <source>
        <dbReference type="ARBA" id="ARBA00023163"/>
    </source>
</evidence>
<dbReference type="STRING" id="29529.SAMN04488122_3693"/>
<dbReference type="RefSeq" id="WP_177192241.1">
    <property type="nucleotide sequence ID" value="NZ_FOJG01000002.1"/>
</dbReference>
<reference evidence="6" key="1">
    <citation type="submission" date="2016-10" db="EMBL/GenBank/DDBJ databases">
        <authorList>
            <person name="Varghese N."/>
            <person name="Submissions S."/>
        </authorList>
    </citation>
    <scope>NUCLEOTIDE SEQUENCE [LARGE SCALE GENOMIC DNA]</scope>
    <source>
        <strain evidence="6">DSM 3695</strain>
    </source>
</reference>
<organism evidence="5 6">
    <name type="scientific">Chitinophaga arvensicola</name>
    <dbReference type="NCBI Taxonomy" id="29529"/>
    <lineage>
        <taxon>Bacteria</taxon>
        <taxon>Pseudomonadati</taxon>
        <taxon>Bacteroidota</taxon>
        <taxon>Chitinophagia</taxon>
        <taxon>Chitinophagales</taxon>
        <taxon>Chitinophagaceae</taxon>
        <taxon>Chitinophaga</taxon>
    </lineage>
</organism>
<evidence type="ECO:0000256" key="2">
    <source>
        <dbReference type="ARBA" id="ARBA00023125"/>
    </source>
</evidence>
<keyword evidence="2 5" id="KW-0238">DNA-binding</keyword>
<sequence length="270" mass="29658">MLSYREYPVAPVLSAYIKKFWVLDNSQESTPAGDKSILPNGCTNLAFIYGQGIGIRSRQTDIFLKAGIYLVGQLSTSIRVSIAPFTKITLTQFYPWTPGLLMPGSLADTAGGFIPLGDVDQRLYRLLEPFSPDDEAGIMAFFCRSLTGLIIHPGRQEVLQAACNTLRTRRGGMAIRDLADELGCSTRHLEKEFRRGLGITPKDYAGIIRVRSLVDAMVHQPLDGPVSQLAMAYGFYDQAHFIKTFGAITHTSPGKFQAADFLLQNGGEGF</sequence>
<evidence type="ECO:0000259" key="4">
    <source>
        <dbReference type="PROSITE" id="PS01124"/>
    </source>
</evidence>
<accession>A0A1I0S5I9</accession>
<proteinExistence type="predicted"/>
<evidence type="ECO:0000313" key="5">
    <source>
        <dbReference type="EMBL" id="SEW50129.1"/>
    </source>
</evidence>
<dbReference type="Proteomes" id="UP000199310">
    <property type="component" value="Unassembled WGS sequence"/>
</dbReference>
<gene>
    <name evidence="5" type="ORF">SAMN04488122_3693</name>
</gene>
<keyword evidence="5" id="KW-0489">Methyltransferase</keyword>